<organism evidence="3 4">
    <name type="scientific">Vibrio anguillarum</name>
    <name type="common">Listonella anguillarum</name>
    <dbReference type="NCBI Taxonomy" id="55601"/>
    <lineage>
        <taxon>Bacteria</taxon>
        <taxon>Pseudomonadati</taxon>
        <taxon>Pseudomonadota</taxon>
        <taxon>Gammaproteobacteria</taxon>
        <taxon>Vibrionales</taxon>
        <taxon>Vibrionaceae</taxon>
        <taxon>Vibrio</taxon>
    </lineage>
</organism>
<keyword evidence="1" id="KW-1133">Transmembrane helix</keyword>
<dbReference type="InterPro" id="IPR056464">
    <property type="entry name" value="DotM_C"/>
</dbReference>
<dbReference type="Proteomes" id="UP000726136">
    <property type="component" value="Unassembled WGS sequence"/>
</dbReference>
<reference evidence="3 4" key="1">
    <citation type="journal article" date="2021" name="PeerJ">
        <title>Analysis of 44 Vibrio anguillarum genomes reveals high genetic diversity.</title>
        <authorList>
            <person name="Hansen M.J."/>
            <person name="Dalsgaard I."/>
        </authorList>
    </citation>
    <scope>NUCLEOTIDE SEQUENCE [LARGE SCALE GENOMIC DNA]</scope>
    <source>
        <strain evidence="3 4">040915-1/1B</strain>
    </source>
</reference>
<protein>
    <recommendedName>
        <fullName evidence="2">DotM C-terminal cytoplasmic domain-containing protein</fullName>
    </recommendedName>
</protein>
<dbReference type="Pfam" id="PF23127">
    <property type="entry name" value="DotM_C"/>
    <property type="match status" value="1"/>
</dbReference>
<keyword evidence="1" id="KW-0472">Membrane</keyword>
<name>A0ABR9Z7Y3_VIBAN</name>
<accession>A0ABR9Z7Y3</accession>
<dbReference type="EMBL" id="RDPI01000019">
    <property type="protein sequence ID" value="MBF4374382.1"/>
    <property type="molecule type" value="Genomic_DNA"/>
</dbReference>
<evidence type="ECO:0000256" key="1">
    <source>
        <dbReference type="SAM" id="Phobius"/>
    </source>
</evidence>
<feature type="domain" description="DotM C-terminal cytoplasmic" evidence="2">
    <location>
        <begin position="323"/>
        <end position="410"/>
    </location>
</feature>
<keyword evidence="4" id="KW-1185">Reference proteome</keyword>
<proteinExistence type="predicted"/>
<keyword evidence="1" id="KW-0812">Transmembrane</keyword>
<sequence length="470" mass="54577">MSKQDRRPDDVRQIFGGILANLGMFAIFCYLIYLNIDKLIPLWRGLRLAELSAWHGAFSFVGIDYFDHWLSQLKRTPPHRINWTYVAAFEASLNHHLRFVYGSIMGYFAVKSWLNYRKVTHVFTVQSMMEAYSHVNEALATLAIDNPLKHSRIYDWDNRGDYHNRHAQAVSPQTFISVVPPPQASYSELARYKKSVQENRPHQFREIAIIDRSLGKCDFSKQLAKQALERQLTKPPSDDPYYLDENNVPRLFDGEGYAIDLHYDDSKRIVGGFSINGLLNGGEIYHGEPCDVRWLFNATERKVFDFLCLRYRHPDIALDVLLIELLKRHAFSRTYLVELLNVVRENELVASTEFYMICREDRGLYFALYSASEEKPFYEAMGVMAHYHMEKLIGRKVTMPWVETGVRCLEMDAKRITARKPLTGNILQELSEEVLRDVDLTESRNFSDDDDKAIVDAIKQFAMSLEADEE</sequence>
<comment type="caution">
    <text evidence="3">The sequence shown here is derived from an EMBL/GenBank/DDBJ whole genome shotgun (WGS) entry which is preliminary data.</text>
</comment>
<evidence type="ECO:0000313" key="4">
    <source>
        <dbReference type="Proteomes" id="UP000726136"/>
    </source>
</evidence>
<dbReference type="RefSeq" id="WP_194663848.1">
    <property type="nucleotide sequence ID" value="NZ_RDPI01000019.1"/>
</dbReference>
<gene>
    <name evidence="3" type="ORF">EAY46_15035</name>
</gene>
<feature type="transmembrane region" description="Helical" evidence="1">
    <location>
        <begin position="12"/>
        <end position="33"/>
    </location>
</feature>
<evidence type="ECO:0000313" key="3">
    <source>
        <dbReference type="EMBL" id="MBF4374382.1"/>
    </source>
</evidence>
<evidence type="ECO:0000259" key="2">
    <source>
        <dbReference type="Pfam" id="PF23127"/>
    </source>
</evidence>